<sequence length="273" mass="30833">MVCGVPVPRQPLALTVKVAPKRRLHCKSHAATLTLQPEVTELVLSFLEPSAYRATARSCVLKMPLRRRFVLLKEEPASKKLRREGPAAAAVRLGKHTRRYLRKAPAETEAEGQQEEEEEAEEEEDEEEEIDTEEEGDETEPNVESEEDQDEQADVRQDMVEQSGEDSEMQEEDDESEGDLREEATEKCQVCREMVVSHPRDGDINTGWQQVLVASMEMFLDLKTLPAAAGPWLLSRSSGKDMCICNSCLEEVLLEDETEDPRDLPPWLRKASA</sequence>
<dbReference type="Proteomes" id="UP000626109">
    <property type="component" value="Unassembled WGS sequence"/>
</dbReference>
<accession>A0A813KX69</accession>
<reference evidence="2" key="1">
    <citation type="submission" date="2021-02" db="EMBL/GenBank/DDBJ databases">
        <authorList>
            <person name="Dougan E. K."/>
            <person name="Rhodes N."/>
            <person name="Thang M."/>
            <person name="Chan C."/>
        </authorList>
    </citation>
    <scope>NUCLEOTIDE SEQUENCE</scope>
</reference>
<gene>
    <name evidence="2" type="ORF">PGLA2088_LOCUS38234</name>
</gene>
<evidence type="ECO:0000313" key="3">
    <source>
        <dbReference type="Proteomes" id="UP000626109"/>
    </source>
</evidence>
<evidence type="ECO:0000313" key="2">
    <source>
        <dbReference type="EMBL" id="CAE8714894.1"/>
    </source>
</evidence>
<organism evidence="2 3">
    <name type="scientific">Polarella glacialis</name>
    <name type="common">Dinoflagellate</name>
    <dbReference type="NCBI Taxonomy" id="89957"/>
    <lineage>
        <taxon>Eukaryota</taxon>
        <taxon>Sar</taxon>
        <taxon>Alveolata</taxon>
        <taxon>Dinophyceae</taxon>
        <taxon>Suessiales</taxon>
        <taxon>Suessiaceae</taxon>
        <taxon>Polarella</taxon>
    </lineage>
</organism>
<protein>
    <submittedName>
        <fullName evidence="2">Uncharacterized protein</fullName>
    </submittedName>
</protein>
<proteinExistence type="predicted"/>
<feature type="region of interest" description="Disordered" evidence="1">
    <location>
        <begin position="99"/>
        <end position="184"/>
    </location>
</feature>
<dbReference type="AlphaFoldDB" id="A0A813KX69"/>
<feature type="compositionally biased region" description="Acidic residues" evidence="1">
    <location>
        <begin position="163"/>
        <end position="177"/>
    </location>
</feature>
<evidence type="ECO:0000256" key="1">
    <source>
        <dbReference type="SAM" id="MobiDB-lite"/>
    </source>
</evidence>
<feature type="compositionally biased region" description="Acidic residues" evidence="1">
    <location>
        <begin position="108"/>
        <end position="152"/>
    </location>
</feature>
<name>A0A813KX69_POLGL</name>
<dbReference type="EMBL" id="CAJNNW010032681">
    <property type="protein sequence ID" value="CAE8714894.1"/>
    <property type="molecule type" value="Genomic_DNA"/>
</dbReference>
<comment type="caution">
    <text evidence="2">The sequence shown here is derived from an EMBL/GenBank/DDBJ whole genome shotgun (WGS) entry which is preliminary data.</text>
</comment>